<proteinExistence type="predicted"/>
<dbReference type="AlphaFoldDB" id="A0A0M4EBX1"/>
<keyword evidence="3" id="KW-1185">Reference proteome</keyword>
<dbReference type="InterPro" id="IPR049352">
    <property type="entry name" value="Rost"/>
</dbReference>
<dbReference type="PANTHER" id="PTHR12242:SF46">
    <property type="entry name" value="IP08657P-RELATED"/>
    <property type="match status" value="1"/>
</dbReference>
<keyword evidence="1" id="KW-0472">Membrane</keyword>
<sequence>MQFFKRFWKGLNNELQKKHFGFEYNHVHLFYKSLWQKNEVSAYYLLYRWIWAILFLSIYIACTILQFCEGKFFIYMTNWGFGLATITMVYAAVQVTCWHYDVGNVRSLVQESGQKANTTCSLKVYWVLHNVSLLLALIISTVYWIFLNGRMNKPVRFPAISIITHGLNSICMLIDFIIVAFPLRLLHMVQTMLTAIIFFLFTLIYYLCHGTDEFGNPYVYPILDWNDPKRCLVTFIGIFIMIVCYWILLFGAHKLRQAFNRAFSVVWTPHAVGLI</sequence>
<dbReference type="GO" id="GO:0016020">
    <property type="term" value="C:membrane"/>
    <property type="evidence" value="ECO:0007669"/>
    <property type="project" value="TreeGrafter"/>
</dbReference>
<dbReference type="Pfam" id="PF21534">
    <property type="entry name" value="Rost"/>
    <property type="match status" value="1"/>
</dbReference>
<dbReference type="OMA" id="IIVQFCD"/>
<name>A0A0M4EBX1_DROBS</name>
<dbReference type="OrthoDB" id="419711at2759"/>
<accession>A0A0M4EBX1</accession>
<dbReference type="Proteomes" id="UP000494163">
    <property type="component" value="Chromosome 2L"/>
</dbReference>
<dbReference type="STRING" id="30019.A0A0M4EBX1"/>
<feature type="transmembrane region" description="Helical" evidence="1">
    <location>
        <begin position="79"/>
        <end position="103"/>
    </location>
</feature>
<organism evidence="2 3">
    <name type="scientific">Drosophila busckii</name>
    <name type="common">Fruit fly</name>
    <dbReference type="NCBI Taxonomy" id="30019"/>
    <lineage>
        <taxon>Eukaryota</taxon>
        <taxon>Metazoa</taxon>
        <taxon>Ecdysozoa</taxon>
        <taxon>Arthropoda</taxon>
        <taxon>Hexapoda</taxon>
        <taxon>Insecta</taxon>
        <taxon>Pterygota</taxon>
        <taxon>Neoptera</taxon>
        <taxon>Endopterygota</taxon>
        <taxon>Diptera</taxon>
        <taxon>Brachycera</taxon>
        <taxon>Muscomorpha</taxon>
        <taxon>Ephydroidea</taxon>
        <taxon>Drosophilidae</taxon>
        <taxon>Drosophila</taxon>
    </lineage>
</organism>
<evidence type="ECO:0000313" key="3">
    <source>
        <dbReference type="Proteomes" id="UP000494163"/>
    </source>
</evidence>
<gene>
    <name evidence="2" type="ORF">Dbus_chr2Lg1107</name>
</gene>
<feature type="transmembrane region" description="Helical" evidence="1">
    <location>
        <begin position="45"/>
        <end position="67"/>
    </location>
</feature>
<feature type="transmembrane region" description="Helical" evidence="1">
    <location>
        <begin position="159"/>
        <end position="181"/>
    </location>
</feature>
<reference evidence="2 3" key="1">
    <citation type="submission" date="2015-08" db="EMBL/GenBank/DDBJ databases">
        <title>Ancestral chromatin configuration constrains chromatin evolution on differentiating sex chromosomes in Drosophila.</title>
        <authorList>
            <person name="Zhou Q."/>
            <person name="Bachtrog D."/>
        </authorList>
    </citation>
    <scope>NUCLEOTIDE SEQUENCE [LARGE SCALE GENOMIC DNA]</scope>
    <source>
        <tissue evidence="2">Whole larvae</tissue>
    </source>
</reference>
<evidence type="ECO:0000256" key="1">
    <source>
        <dbReference type="SAM" id="Phobius"/>
    </source>
</evidence>
<dbReference type="PANTHER" id="PTHR12242">
    <property type="entry name" value="OS02G0130600 PROTEIN-RELATED"/>
    <property type="match status" value="1"/>
</dbReference>
<protein>
    <submittedName>
        <fullName evidence="2">Rost</fullName>
    </submittedName>
</protein>
<evidence type="ECO:0000313" key="2">
    <source>
        <dbReference type="EMBL" id="ALC39022.1"/>
    </source>
</evidence>
<feature type="transmembrane region" description="Helical" evidence="1">
    <location>
        <begin position="188"/>
        <end position="207"/>
    </location>
</feature>
<feature type="transmembrane region" description="Helical" evidence="1">
    <location>
        <begin position="124"/>
        <end position="147"/>
    </location>
</feature>
<feature type="transmembrane region" description="Helical" evidence="1">
    <location>
        <begin position="232"/>
        <end position="252"/>
    </location>
</feature>
<keyword evidence="1" id="KW-0812">Transmembrane</keyword>
<dbReference type="EMBL" id="CP012523">
    <property type="protein sequence ID" value="ALC39022.1"/>
    <property type="molecule type" value="Genomic_DNA"/>
</dbReference>
<keyword evidence="1" id="KW-1133">Transmembrane helix</keyword>